<reference evidence="1" key="1">
    <citation type="journal article" date="2023" name="Insect Mol. Biol.">
        <title>Genome sequencing provides insights into the evolution of gene families encoding plant cell wall-degrading enzymes in longhorned beetles.</title>
        <authorList>
            <person name="Shin N.R."/>
            <person name="Okamura Y."/>
            <person name="Kirsch R."/>
            <person name="Pauchet Y."/>
        </authorList>
    </citation>
    <scope>NUCLEOTIDE SEQUENCE</scope>
    <source>
        <strain evidence="1">MMC_N1</strain>
    </source>
</reference>
<organism evidence="1 2">
    <name type="scientific">Molorchus minor</name>
    <dbReference type="NCBI Taxonomy" id="1323400"/>
    <lineage>
        <taxon>Eukaryota</taxon>
        <taxon>Metazoa</taxon>
        <taxon>Ecdysozoa</taxon>
        <taxon>Arthropoda</taxon>
        <taxon>Hexapoda</taxon>
        <taxon>Insecta</taxon>
        <taxon>Pterygota</taxon>
        <taxon>Neoptera</taxon>
        <taxon>Endopterygota</taxon>
        <taxon>Coleoptera</taxon>
        <taxon>Polyphaga</taxon>
        <taxon>Cucujiformia</taxon>
        <taxon>Chrysomeloidea</taxon>
        <taxon>Cerambycidae</taxon>
        <taxon>Lamiinae</taxon>
        <taxon>Monochamini</taxon>
        <taxon>Molorchus</taxon>
    </lineage>
</organism>
<evidence type="ECO:0000313" key="2">
    <source>
        <dbReference type="Proteomes" id="UP001162164"/>
    </source>
</evidence>
<protein>
    <submittedName>
        <fullName evidence="1">Uncharacterized protein</fullName>
    </submittedName>
</protein>
<dbReference type="EMBL" id="JAPWTJ010000051">
    <property type="protein sequence ID" value="KAJ8984031.1"/>
    <property type="molecule type" value="Genomic_DNA"/>
</dbReference>
<sequence length="108" mass="12960">MFNTALDQVTAKRMYLNAFFIEIFYYLLKGICYSFVCNIESAWGTAYFYVNVDFKNLGLARKFVGYYPFLNFCNYLFKLTTFNEHKWYYDTYAMKRSLRFGTGRPLPL</sequence>
<gene>
    <name evidence="1" type="ORF">NQ317_012255</name>
</gene>
<accession>A0ABQ9K097</accession>
<dbReference type="Proteomes" id="UP001162164">
    <property type="component" value="Unassembled WGS sequence"/>
</dbReference>
<evidence type="ECO:0000313" key="1">
    <source>
        <dbReference type="EMBL" id="KAJ8984031.1"/>
    </source>
</evidence>
<proteinExistence type="predicted"/>
<name>A0ABQ9K097_9CUCU</name>
<comment type="caution">
    <text evidence="1">The sequence shown here is derived from an EMBL/GenBank/DDBJ whole genome shotgun (WGS) entry which is preliminary data.</text>
</comment>
<keyword evidence="2" id="KW-1185">Reference proteome</keyword>